<reference evidence="3" key="1">
    <citation type="journal article" date="2019" name="Int. J. Syst. Evol. Microbiol.">
        <title>The Global Catalogue of Microorganisms (GCM) 10K type strain sequencing project: providing services to taxonomists for standard genome sequencing and annotation.</title>
        <authorList>
            <consortium name="The Broad Institute Genomics Platform"/>
            <consortium name="The Broad Institute Genome Sequencing Center for Infectious Disease"/>
            <person name="Wu L."/>
            <person name="Ma J."/>
        </authorList>
    </citation>
    <scope>NUCLEOTIDE SEQUENCE [LARGE SCALE GENOMIC DNA]</scope>
    <source>
        <strain evidence="3">CGMCC 4.7020</strain>
    </source>
</reference>
<dbReference type="Proteomes" id="UP001597058">
    <property type="component" value="Unassembled WGS sequence"/>
</dbReference>
<comment type="caution">
    <text evidence="2">The sequence shown here is derived from an EMBL/GenBank/DDBJ whole genome shotgun (WGS) entry which is preliminary data.</text>
</comment>
<evidence type="ECO:0000256" key="1">
    <source>
        <dbReference type="SAM" id="MobiDB-lite"/>
    </source>
</evidence>
<feature type="compositionally biased region" description="Low complexity" evidence="1">
    <location>
        <begin position="308"/>
        <end position="329"/>
    </location>
</feature>
<evidence type="ECO:0000313" key="3">
    <source>
        <dbReference type="Proteomes" id="UP001597058"/>
    </source>
</evidence>
<organism evidence="2 3">
    <name type="scientific">Streptomyces kaempferi</name>
    <dbReference type="NCBI Taxonomy" id="333725"/>
    <lineage>
        <taxon>Bacteria</taxon>
        <taxon>Bacillati</taxon>
        <taxon>Actinomycetota</taxon>
        <taxon>Actinomycetes</taxon>
        <taxon>Kitasatosporales</taxon>
        <taxon>Streptomycetaceae</taxon>
        <taxon>Streptomyces</taxon>
    </lineage>
</organism>
<evidence type="ECO:0000313" key="2">
    <source>
        <dbReference type="EMBL" id="MFD1305558.1"/>
    </source>
</evidence>
<feature type="region of interest" description="Disordered" evidence="1">
    <location>
        <begin position="308"/>
        <end position="358"/>
    </location>
</feature>
<dbReference type="EMBL" id="JBHTMM010000006">
    <property type="protein sequence ID" value="MFD1305558.1"/>
    <property type="molecule type" value="Genomic_DNA"/>
</dbReference>
<feature type="compositionally biased region" description="Low complexity" evidence="1">
    <location>
        <begin position="274"/>
        <end position="296"/>
    </location>
</feature>
<accession>A0ABW3X7Z3</accession>
<gene>
    <name evidence="2" type="ORF">ACFQ5X_06825</name>
</gene>
<protein>
    <submittedName>
        <fullName evidence="2">DUF6397 family protein</fullName>
    </submittedName>
</protein>
<proteinExistence type="predicted"/>
<keyword evidence="3" id="KW-1185">Reference proteome</keyword>
<name>A0ABW3X7Z3_9ACTN</name>
<dbReference type="Pfam" id="PF19934">
    <property type="entry name" value="DUF6397"/>
    <property type="match status" value="1"/>
</dbReference>
<dbReference type="RefSeq" id="WP_381235944.1">
    <property type="nucleotide sequence ID" value="NZ_JBHSKH010000026.1"/>
</dbReference>
<sequence>MSGNTVTQSDTQSATWSLARAARELELRRGEFDLAAHLGYVRTVLDEGGGGRRVTRVETDRVRSQEGFPEALRERVKAVGTTEGAALLGISTARFTRLARLGLVVPVKFYLNRYRAVVWLYLAEELHRFPADKQNAPLLRGRTPEGLRDQLEAGLDLRPRNWRGRHMGFLLRQTEGPWARAAVVASLLDPVQVAEVITDPYERACLNRFRPERPSHGAPDSPAAHLVSRMMTAEDPDEISWLRADLGQAVAEARETHPAPRPTQRAEPGVVPEPAGSSPAHSFPAHSSRARSSPVASRPVVPAPAAFAPAAPVSAAAAPVVSTAVASRPETATSEDLPAAAERGWPRGLVGWLRRRST</sequence>
<dbReference type="InterPro" id="IPR045652">
    <property type="entry name" value="DUF6397"/>
</dbReference>
<feature type="region of interest" description="Disordered" evidence="1">
    <location>
        <begin position="251"/>
        <end position="296"/>
    </location>
</feature>